<evidence type="ECO:0000256" key="5">
    <source>
        <dbReference type="ARBA" id="ARBA00022475"/>
    </source>
</evidence>
<reference evidence="15 16" key="1">
    <citation type="submission" date="2016-10" db="EMBL/GenBank/DDBJ databases">
        <authorList>
            <person name="de Groot N.N."/>
        </authorList>
    </citation>
    <scope>NUCLEOTIDE SEQUENCE [LARGE SCALE GENOMIC DNA]</scope>
    <source>
        <strain evidence="15 16">DSM 16957</strain>
    </source>
</reference>
<evidence type="ECO:0000313" key="15">
    <source>
        <dbReference type="EMBL" id="SDD52247.1"/>
    </source>
</evidence>
<dbReference type="RefSeq" id="WP_091241038.1">
    <property type="nucleotide sequence ID" value="NZ_FNAG01000003.1"/>
</dbReference>
<dbReference type="EC" id="3.6.1.27" evidence="3 14"/>
<keyword evidence="9 14" id="KW-0472">Membrane</keyword>
<feature type="transmembrane region" description="Helical" evidence="14">
    <location>
        <begin position="251"/>
        <end position="269"/>
    </location>
</feature>
<name>A0A1G6VGS7_9GAMM</name>
<evidence type="ECO:0000256" key="11">
    <source>
        <dbReference type="ARBA" id="ARBA00032707"/>
    </source>
</evidence>
<feature type="transmembrane region" description="Helical" evidence="14">
    <location>
        <begin position="115"/>
        <end position="135"/>
    </location>
</feature>
<accession>A0A1G6VGS7</accession>
<comment type="similarity">
    <text evidence="2 14">Belongs to the UppP family.</text>
</comment>
<dbReference type="GO" id="GO:0050380">
    <property type="term" value="F:undecaprenyl-diphosphatase activity"/>
    <property type="evidence" value="ECO:0007669"/>
    <property type="project" value="UniProtKB-UniRule"/>
</dbReference>
<evidence type="ECO:0000256" key="8">
    <source>
        <dbReference type="ARBA" id="ARBA00022989"/>
    </source>
</evidence>
<dbReference type="InterPro" id="IPR003824">
    <property type="entry name" value="UppP"/>
</dbReference>
<dbReference type="GO" id="GO:0071555">
    <property type="term" value="P:cell wall organization"/>
    <property type="evidence" value="ECO:0007669"/>
    <property type="project" value="UniProtKB-KW"/>
</dbReference>
<protein>
    <recommendedName>
        <fullName evidence="4 14">Undecaprenyl-diphosphatase</fullName>
        <ecNumber evidence="3 14">3.6.1.27</ecNumber>
    </recommendedName>
    <alternativeName>
        <fullName evidence="12 14">Bacitracin resistance protein</fullName>
    </alternativeName>
    <alternativeName>
        <fullName evidence="11 14">Undecaprenyl pyrophosphate phosphatase</fullName>
    </alternativeName>
</protein>
<comment type="subcellular location">
    <subcellularLocation>
        <location evidence="1 14">Cell membrane</location>
        <topology evidence="1 14">Multi-pass membrane protein</topology>
    </subcellularLocation>
</comment>
<feature type="transmembrane region" description="Helical" evidence="14">
    <location>
        <begin position="193"/>
        <end position="212"/>
    </location>
</feature>
<dbReference type="OrthoDB" id="9808289at2"/>
<keyword evidence="14" id="KW-0133">Cell shape</keyword>
<dbReference type="Proteomes" id="UP000199603">
    <property type="component" value="Unassembled WGS sequence"/>
</dbReference>
<keyword evidence="8 14" id="KW-1133">Transmembrane helix</keyword>
<organism evidence="15 16">
    <name type="scientific">Aquimonas voraii</name>
    <dbReference type="NCBI Taxonomy" id="265719"/>
    <lineage>
        <taxon>Bacteria</taxon>
        <taxon>Pseudomonadati</taxon>
        <taxon>Pseudomonadota</taxon>
        <taxon>Gammaproteobacteria</taxon>
        <taxon>Lysobacterales</taxon>
        <taxon>Lysobacteraceae</taxon>
        <taxon>Aquimonas</taxon>
    </lineage>
</organism>
<keyword evidence="14" id="KW-0573">Peptidoglycan synthesis</keyword>
<dbReference type="Pfam" id="PF02673">
    <property type="entry name" value="BacA"/>
    <property type="match status" value="1"/>
</dbReference>
<evidence type="ECO:0000256" key="1">
    <source>
        <dbReference type="ARBA" id="ARBA00004651"/>
    </source>
</evidence>
<evidence type="ECO:0000256" key="3">
    <source>
        <dbReference type="ARBA" id="ARBA00012374"/>
    </source>
</evidence>
<evidence type="ECO:0000256" key="9">
    <source>
        <dbReference type="ARBA" id="ARBA00023136"/>
    </source>
</evidence>
<feature type="transmembrane region" description="Helical" evidence="14">
    <location>
        <begin position="6"/>
        <end position="29"/>
    </location>
</feature>
<dbReference type="GO" id="GO:0008360">
    <property type="term" value="P:regulation of cell shape"/>
    <property type="evidence" value="ECO:0007669"/>
    <property type="project" value="UniProtKB-KW"/>
</dbReference>
<dbReference type="GO" id="GO:0005886">
    <property type="term" value="C:plasma membrane"/>
    <property type="evidence" value="ECO:0007669"/>
    <property type="project" value="UniProtKB-SubCell"/>
</dbReference>
<evidence type="ECO:0000256" key="13">
    <source>
        <dbReference type="ARBA" id="ARBA00047594"/>
    </source>
</evidence>
<evidence type="ECO:0000256" key="12">
    <source>
        <dbReference type="ARBA" id="ARBA00032932"/>
    </source>
</evidence>
<evidence type="ECO:0000256" key="14">
    <source>
        <dbReference type="HAMAP-Rule" id="MF_01006"/>
    </source>
</evidence>
<dbReference type="AlphaFoldDB" id="A0A1G6VGS7"/>
<dbReference type="EMBL" id="FNAG01000003">
    <property type="protein sequence ID" value="SDD52247.1"/>
    <property type="molecule type" value="Genomic_DNA"/>
</dbReference>
<dbReference type="GO" id="GO:0009252">
    <property type="term" value="P:peptidoglycan biosynthetic process"/>
    <property type="evidence" value="ECO:0007669"/>
    <property type="project" value="UniProtKB-KW"/>
</dbReference>
<comment type="catalytic activity">
    <reaction evidence="13 14">
        <text>di-trans,octa-cis-undecaprenyl diphosphate + H2O = di-trans,octa-cis-undecaprenyl phosphate + phosphate + H(+)</text>
        <dbReference type="Rhea" id="RHEA:28094"/>
        <dbReference type="ChEBI" id="CHEBI:15377"/>
        <dbReference type="ChEBI" id="CHEBI:15378"/>
        <dbReference type="ChEBI" id="CHEBI:43474"/>
        <dbReference type="ChEBI" id="CHEBI:58405"/>
        <dbReference type="ChEBI" id="CHEBI:60392"/>
        <dbReference type="EC" id="3.6.1.27"/>
    </reaction>
</comment>
<evidence type="ECO:0000313" key="16">
    <source>
        <dbReference type="Proteomes" id="UP000199603"/>
    </source>
</evidence>
<dbReference type="STRING" id="265719.SAMN04488509_10352"/>
<comment type="function">
    <text evidence="14">Catalyzes the dephosphorylation of undecaprenyl diphosphate (UPP). Confers resistance to bacitracin.</text>
</comment>
<comment type="miscellaneous">
    <text evidence="14">Bacitracin is thought to be involved in the inhibition of peptidoglycan synthesis by sequestering undecaprenyl diphosphate, thereby reducing the pool of lipid carrier available.</text>
</comment>
<dbReference type="PANTHER" id="PTHR30622">
    <property type="entry name" value="UNDECAPRENYL-DIPHOSPHATASE"/>
    <property type="match status" value="1"/>
</dbReference>
<sequence length="270" mass="29238">MSPIEIIVLALLQGFTEFLPVSSSAHLLLVPMLTGWRDQGLAFDLALHLGSLAAVVLYFRHELAQIAVSLLRSLAGRGTDAHARLGWAVGFATIPVGLAGLAFKPLIETALRTPEIGALAMAFGLIFFGLVLWVADVRFRGERTVEQIGWKDVLLIGLAQALALIPGTSRSGITMTAGLMLGFCRESASRFSFLLSIPVIVLAVLLKSLDLIEPGAQVDWNALLWGTLLSALAAYTCIHFFLAFINRIGMLPFVVYRLLLGGALLWVFWP</sequence>
<evidence type="ECO:0000256" key="4">
    <source>
        <dbReference type="ARBA" id="ARBA00021581"/>
    </source>
</evidence>
<proteinExistence type="inferred from homology"/>
<keyword evidence="14" id="KW-0961">Cell wall biogenesis/degradation</keyword>
<dbReference type="NCBIfam" id="NF001393">
    <property type="entry name" value="PRK00281.2-4"/>
    <property type="match status" value="1"/>
</dbReference>
<keyword evidence="7 14" id="KW-0378">Hydrolase</keyword>
<keyword evidence="10 14" id="KW-0046">Antibiotic resistance</keyword>
<keyword evidence="16" id="KW-1185">Reference proteome</keyword>
<keyword evidence="5 14" id="KW-1003">Cell membrane</keyword>
<gene>
    <name evidence="14" type="primary">uppP</name>
    <name evidence="15" type="ORF">SAMN04488509_10352</name>
</gene>
<evidence type="ECO:0000256" key="2">
    <source>
        <dbReference type="ARBA" id="ARBA00010621"/>
    </source>
</evidence>
<evidence type="ECO:0000256" key="6">
    <source>
        <dbReference type="ARBA" id="ARBA00022692"/>
    </source>
</evidence>
<feature type="transmembrane region" description="Helical" evidence="14">
    <location>
        <begin position="41"/>
        <end position="61"/>
    </location>
</feature>
<dbReference type="HAMAP" id="MF_01006">
    <property type="entry name" value="Undec_diphosphatase"/>
    <property type="match status" value="1"/>
</dbReference>
<feature type="transmembrane region" description="Helical" evidence="14">
    <location>
        <begin position="81"/>
        <end position="103"/>
    </location>
</feature>
<feature type="transmembrane region" description="Helical" evidence="14">
    <location>
        <begin position="224"/>
        <end position="244"/>
    </location>
</feature>
<evidence type="ECO:0000256" key="7">
    <source>
        <dbReference type="ARBA" id="ARBA00022801"/>
    </source>
</evidence>
<dbReference type="NCBIfam" id="TIGR00753">
    <property type="entry name" value="undec_PP_bacA"/>
    <property type="match status" value="1"/>
</dbReference>
<dbReference type="GO" id="GO:0046677">
    <property type="term" value="P:response to antibiotic"/>
    <property type="evidence" value="ECO:0007669"/>
    <property type="project" value="UniProtKB-UniRule"/>
</dbReference>
<keyword evidence="6 14" id="KW-0812">Transmembrane</keyword>
<evidence type="ECO:0000256" key="10">
    <source>
        <dbReference type="ARBA" id="ARBA00023251"/>
    </source>
</evidence>
<dbReference type="PANTHER" id="PTHR30622:SF4">
    <property type="entry name" value="UNDECAPRENYL-DIPHOSPHATASE"/>
    <property type="match status" value="1"/>
</dbReference>